<dbReference type="SMART" id="SM00227">
    <property type="entry name" value="NEBU"/>
    <property type="match status" value="25"/>
</dbReference>
<dbReference type="InterPro" id="IPR055297">
    <property type="entry name" value="NEBU/NEBL"/>
</dbReference>
<evidence type="ECO:0000313" key="4">
    <source>
        <dbReference type="Ensembl" id="ENSPKIP00000003457.1"/>
    </source>
</evidence>
<dbReference type="PROSITE" id="PS51216">
    <property type="entry name" value="NEBULIN"/>
    <property type="match status" value="9"/>
</dbReference>
<organism evidence="4 5">
    <name type="scientific">Paramormyrops kingsleyae</name>
    <dbReference type="NCBI Taxonomy" id="1676925"/>
    <lineage>
        <taxon>Eukaryota</taxon>
        <taxon>Metazoa</taxon>
        <taxon>Chordata</taxon>
        <taxon>Craniata</taxon>
        <taxon>Vertebrata</taxon>
        <taxon>Euteleostomi</taxon>
        <taxon>Actinopterygii</taxon>
        <taxon>Neopterygii</taxon>
        <taxon>Teleostei</taxon>
        <taxon>Osteoglossocephala</taxon>
        <taxon>Osteoglossomorpha</taxon>
        <taxon>Osteoglossiformes</taxon>
        <taxon>Mormyridae</taxon>
        <taxon>Paramormyrops</taxon>
    </lineage>
</organism>
<dbReference type="Proteomes" id="UP000261540">
    <property type="component" value="Unplaced"/>
</dbReference>
<keyword evidence="2" id="KW-0009">Actin-binding</keyword>
<dbReference type="InterPro" id="IPR013998">
    <property type="entry name" value="Nebulin-like"/>
</dbReference>
<dbReference type="PANTHER" id="PTHR11039:SF64">
    <property type="entry name" value="NEBULIN-RELATED-ANCHORING PROTEIN-LIKE"/>
    <property type="match status" value="1"/>
</dbReference>
<reference evidence="4" key="2">
    <citation type="submission" date="2025-09" db="UniProtKB">
        <authorList>
            <consortium name="Ensembl"/>
        </authorList>
    </citation>
    <scope>IDENTIFICATION</scope>
</reference>
<dbReference type="GO" id="GO:0030018">
    <property type="term" value="C:Z disc"/>
    <property type="evidence" value="ECO:0007669"/>
    <property type="project" value="InterPro"/>
</dbReference>
<evidence type="ECO:0000256" key="2">
    <source>
        <dbReference type="ARBA" id="ARBA00023203"/>
    </source>
</evidence>
<dbReference type="AlphaFoldDB" id="A0A3B3Q9V2"/>
<dbReference type="Pfam" id="PF00880">
    <property type="entry name" value="Nebulin"/>
    <property type="match status" value="6"/>
</dbReference>
<dbReference type="GeneTree" id="ENSGT00940000154533"/>
<dbReference type="PANTHER" id="PTHR11039">
    <property type="entry name" value="NEBULIN"/>
    <property type="match status" value="1"/>
</dbReference>
<reference evidence="4" key="1">
    <citation type="submission" date="2025-08" db="UniProtKB">
        <authorList>
            <consortium name="Ensembl"/>
        </authorList>
    </citation>
    <scope>IDENTIFICATION</scope>
</reference>
<dbReference type="InterPro" id="IPR000900">
    <property type="entry name" value="Nebulin_repeat"/>
</dbReference>
<protein>
    <recommendedName>
        <fullName evidence="6">Nebulin</fullName>
    </recommendedName>
</protein>
<evidence type="ECO:0008006" key="6">
    <source>
        <dbReference type="Google" id="ProtNLM"/>
    </source>
</evidence>
<sequence length="1119" mass="128129">YKKEYEKAKSTSSYNTLPATNNPVLRQQRYKVYKADYEKARGFSINYCDTPKFKMDNIMKNRNQHAHYKDKYENEVKGHYVGSYEDMNMMHCQRVEEIKGDKNYKADYEDTKNRCFYLQTMTPEYEAVKKLQQCSDKVYKQHPDRVKFTQVTDSPVQVQAAINAKQLSDVRVQEGRPNCYKYDWEKTKAKKFEMKSDALPILAARAHTNIISDVKYKKQHEKDKGQMIGALSIEDDPKILHSVHVAKIQSDREYKKNYEKTKTKYHTPLDMMAISQAKKSQAVASNTGYKNLIHKYFLPSDSMALDLAKRANTIQSDVWDCRRSQLAQSTRTHTISIASIFIQKPSVAISGFSAFKTPQKQNCHFTSEYNCYTKGTPWVPFGSMDVENAMKAGQILNEKKYRQPPDSIPFTAIDDHPTMVQAKLSQIQRSDLNYKKGLNDVMRKYCLPSDVPAFIQAKCNAFNLSNKYYKMSFEDLIAKGYDLKTDAIPILAAKAARNAASNYQYKKEHEKAKGHHVGFRSLDDDPLLVHYMNVAKMQSAREYTKDYHKVKLKYHTPVDMLSIMQAKQASAVTTNIGYKRLQHRYTLLPDAMNLELARALNAANNYKSDYENSVKGASWVPIGSLDVEKAKMAGKALDEKNYRQHPDTIKFTSICDSPVMVQAKCLFFQRVYKASGEKFLHTYNLPVDSPELLQAKYNAANFSPVSEQFAILLFYRGHHLGYRSLQDDPLLVHYMKVAKMQSDKNYKKDYHKTKLKYSSPVDMLSVVQAKQASAATTNIGYKKLQHRYTLLPDAMDLELNAYKADYNSMLRGASWVPIGSLDVEKAKAASRALDEKSYRQHPSMFSFTSLVDSVNMALATSNTKASGEKFKHTYNLPVDSPEFIQAKYNAVNLSEVHYKQKWIEDIAKGYDMKTDAIPFVSAKMGRHIVSNKDYEKSRGHHLGYRSLQDDPLLVHYMMVAKMQSDKNYKKDYHKTKLKYSSPVDMLSIVQAKQASAATTNIGYKKLQHRYTLLPDAMDLELARSMNSIVSNVSCNYKNDYNNYMKGTGWVPIGSLAVETARVGTEIQSEKRYRTHPSKFQFTKLMDSMDLALATANNQTMNQVCCVQNGFKKRCLSAES</sequence>
<evidence type="ECO:0000256" key="3">
    <source>
        <dbReference type="SAM" id="MobiDB-lite"/>
    </source>
</evidence>
<accession>A0A3B3Q9V2</accession>
<dbReference type="GO" id="GO:0071691">
    <property type="term" value="P:cardiac muscle thin filament assembly"/>
    <property type="evidence" value="ECO:0007669"/>
    <property type="project" value="TreeGrafter"/>
</dbReference>
<evidence type="ECO:0000256" key="1">
    <source>
        <dbReference type="ARBA" id="ARBA00022737"/>
    </source>
</evidence>
<feature type="region of interest" description="Disordered" evidence="3">
    <location>
        <begin position="1"/>
        <end position="20"/>
    </location>
</feature>
<dbReference type="Ensembl" id="ENSPKIT00000027416.1">
    <property type="protein sequence ID" value="ENSPKIP00000003457.1"/>
    <property type="gene ID" value="ENSPKIG00000020784.1"/>
</dbReference>
<name>A0A3B3Q9V2_9TELE</name>
<feature type="compositionally biased region" description="Polar residues" evidence="3">
    <location>
        <begin position="10"/>
        <end position="20"/>
    </location>
</feature>
<proteinExistence type="predicted"/>
<keyword evidence="1" id="KW-0677">Repeat</keyword>
<dbReference type="GO" id="GO:0051015">
    <property type="term" value="F:actin filament binding"/>
    <property type="evidence" value="ECO:0007669"/>
    <property type="project" value="InterPro"/>
</dbReference>
<dbReference type="PRINTS" id="PR00510">
    <property type="entry name" value="NEBULIN"/>
</dbReference>
<keyword evidence="5" id="KW-1185">Reference proteome</keyword>
<evidence type="ECO:0000313" key="5">
    <source>
        <dbReference type="Proteomes" id="UP000261540"/>
    </source>
</evidence>